<evidence type="ECO:0000256" key="3">
    <source>
        <dbReference type="ARBA" id="ARBA00022679"/>
    </source>
</evidence>
<accession>A0A1H6YN05</accession>
<sequence>MTRDRGAGGGDSPATIPRVLFVDHTAVPGGAELALARLMGLTTLDCSVAFLADGPIAQAIERSRPGSTQVFAGGSRFAQVRWLRSVSRDRIIVSNSLRATLLCAIAGVPRRRHVMLLRDGVDAVSLAPEKRAMTMLALTRVGGILANSGWSRSTLPAFARKRAAVVFTQSGVTSASVAVSTERSREPDPTIRIVFLGRLAPWKGAHVLLDAVEILGRRGVTGFDVVIVGGSLFADESYAASLRTRVAQADLPIVFAGHVEDVGSFLETAHILVHASTRPEPFGQVLVQGLGHGCAVIATAGGGPSELLEELATDGLVPMGDPDALADALARLVREPGLRAALARTGLVIAERYTDEATVELFDAELRRYVAGGGRMGSE</sequence>
<evidence type="ECO:0000256" key="1">
    <source>
        <dbReference type="ARBA" id="ARBA00009481"/>
    </source>
</evidence>
<evidence type="ECO:0000259" key="4">
    <source>
        <dbReference type="Pfam" id="PF00534"/>
    </source>
</evidence>
<evidence type="ECO:0000313" key="6">
    <source>
        <dbReference type="Proteomes" id="UP000183315"/>
    </source>
</evidence>
<proteinExistence type="inferred from homology"/>
<keyword evidence="6" id="KW-1185">Reference proteome</keyword>
<dbReference type="Proteomes" id="UP000183315">
    <property type="component" value="Unassembled WGS sequence"/>
</dbReference>
<dbReference type="PANTHER" id="PTHR12526:SF640">
    <property type="entry name" value="COLANIC ACID BIOSYNTHESIS GLYCOSYLTRANSFERASE WCAL-RELATED"/>
    <property type="match status" value="1"/>
</dbReference>
<keyword evidence="3 5" id="KW-0808">Transferase</keyword>
<dbReference type="InterPro" id="IPR001296">
    <property type="entry name" value="Glyco_trans_1"/>
</dbReference>
<keyword evidence="2" id="KW-0328">Glycosyltransferase</keyword>
<evidence type="ECO:0000313" key="5">
    <source>
        <dbReference type="EMBL" id="SEJ40317.1"/>
    </source>
</evidence>
<organism evidence="5 6">
    <name type="scientific">Demequina mangrovi</name>
    <dbReference type="NCBI Taxonomy" id="1043493"/>
    <lineage>
        <taxon>Bacteria</taxon>
        <taxon>Bacillati</taxon>
        <taxon>Actinomycetota</taxon>
        <taxon>Actinomycetes</taxon>
        <taxon>Micrococcales</taxon>
        <taxon>Demequinaceae</taxon>
        <taxon>Demequina</taxon>
    </lineage>
</organism>
<gene>
    <name evidence="5" type="ORF">SAMN05421637_1730</name>
</gene>
<dbReference type="Gene3D" id="3.40.50.2000">
    <property type="entry name" value="Glycogen Phosphorylase B"/>
    <property type="match status" value="2"/>
</dbReference>
<dbReference type="Pfam" id="PF00534">
    <property type="entry name" value="Glycos_transf_1"/>
    <property type="match status" value="1"/>
</dbReference>
<evidence type="ECO:0000256" key="2">
    <source>
        <dbReference type="ARBA" id="ARBA00022676"/>
    </source>
</evidence>
<dbReference type="STRING" id="1043493.SAMN05421637_1730"/>
<dbReference type="GO" id="GO:0016757">
    <property type="term" value="F:glycosyltransferase activity"/>
    <property type="evidence" value="ECO:0007669"/>
    <property type="project" value="UniProtKB-KW"/>
</dbReference>
<protein>
    <submittedName>
        <fullName evidence="5">Glycosyltransferase involved in cell wall bisynthesis</fullName>
    </submittedName>
</protein>
<dbReference type="EMBL" id="FNZI01000003">
    <property type="protein sequence ID" value="SEJ40317.1"/>
    <property type="molecule type" value="Genomic_DNA"/>
</dbReference>
<dbReference type="PANTHER" id="PTHR12526">
    <property type="entry name" value="GLYCOSYLTRANSFERASE"/>
    <property type="match status" value="1"/>
</dbReference>
<dbReference type="SUPFAM" id="SSF53756">
    <property type="entry name" value="UDP-Glycosyltransferase/glycogen phosphorylase"/>
    <property type="match status" value="1"/>
</dbReference>
<dbReference type="CDD" id="cd03801">
    <property type="entry name" value="GT4_PimA-like"/>
    <property type="match status" value="1"/>
</dbReference>
<feature type="domain" description="Glycosyl transferase family 1" evidence="4">
    <location>
        <begin position="184"/>
        <end position="344"/>
    </location>
</feature>
<name>A0A1H6YN05_9MICO</name>
<reference evidence="6" key="1">
    <citation type="submission" date="2016-10" db="EMBL/GenBank/DDBJ databases">
        <authorList>
            <person name="Varghese N."/>
        </authorList>
    </citation>
    <scope>NUCLEOTIDE SEQUENCE [LARGE SCALE GENOMIC DNA]</scope>
    <source>
        <strain evidence="6">DSM 24868</strain>
    </source>
</reference>
<comment type="similarity">
    <text evidence="1">Belongs to the glycosyltransferase group 1 family. Glycosyltransferase 4 subfamily.</text>
</comment>
<dbReference type="AlphaFoldDB" id="A0A1H6YN05"/>